<sequence>MIPVNPIKGYKTPKQRSRITYFTPEQEGALLSAASPSLAVAIKVCIRTGARPGCEFAKLTADHVEDMGDRMEWRFEPHESKTGNLRILRIIDPEILALVRERMHLEGPIFRCQSGTPWKRYNLTERLRTIKKRLIKQGVKFDDDACFYTCRHTYAKRVLQGFWSGKPTNIETLARLMGNSPQVCQDHYLQWSESYAEPLWESA</sequence>
<protein>
    <submittedName>
        <fullName evidence="3">Phage integrase family protein</fullName>
    </submittedName>
</protein>
<dbReference type="EMBL" id="SJPQ01000003">
    <property type="protein sequence ID" value="TWT87175.1"/>
    <property type="molecule type" value="Genomic_DNA"/>
</dbReference>
<evidence type="ECO:0000256" key="1">
    <source>
        <dbReference type="ARBA" id="ARBA00023172"/>
    </source>
</evidence>
<evidence type="ECO:0000259" key="2">
    <source>
        <dbReference type="PROSITE" id="PS51898"/>
    </source>
</evidence>
<dbReference type="InterPro" id="IPR002104">
    <property type="entry name" value="Integrase_catalytic"/>
</dbReference>
<dbReference type="AlphaFoldDB" id="A0A5C5ZJ76"/>
<dbReference type="Proteomes" id="UP000315440">
    <property type="component" value="Unassembled WGS sequence"/>
</dbReference>
<feature type="domain" description="Tyr recombinase" evidence="2">
    <location>
        <begin position="17"/>
        <end position="201"/>
    </location>
</feature>
<name>A0A5C5ZJ76_9BACT</name>
<organism evidence="3 4">
    <name type="scientific">Pseudobythopirellula maris</name>
    <dbReference type="NCBI Taxonomy" id="2527991"/>
    <lineage>
        <taxon>Bacteria</taxon>
        <taxon>Pseudomonadati</taxon>
        <taxon>Planctomycetota</taxon>
        <taxon>Planctomycetia</taxon>
        <taxon>Pirellulales</taxon>
        <taxon>Lacipirellulaceae</taxon>
        <taxon>Pseudobythopirellula</taxon>
    </lineage>
</organism>
<gene>
    <name evidence="3" type="ORF">Mal64_27110</name>
</gene>
<dbReference type="Gene3D" id="1.10.443.10">
    <property type="entry name" value="Intergrase catalytic core"/>
    <property type="match status" value="1"/>
</dbReference>
<keyword evidence="4" id="KW-1185">Reference proteome</keyword>
<accession>A0A5C5ZJ76</accession>
<keyword evidence="1" id="KW-0233">DNA recombination</keyword>
<reference evidence="3 4" key="1">
    <citation type="submission" date="2019-02" db="EMBL/GenBank/DDBJ databases">
        <title>Deep-cultivation of Planctomycetes and their phenomic and genomic characterization uncovers novel biology.</title>
        <authorList>
            <person name="Wiegand S."/>
            <person name="Jogler M."/>
            <person name="Boedeker C."/>
            <person name="Pinto D."/>
            <person name="Vollmers J."/>
            <person name="Rivas-Marin E."/>
            <person name="Kohn T."/>
            <person name="Peeters S.H."/>
            <person name="Heuer A."/>
            <person name="Rast P."/>
            <person name="Oberbeckmann S."/>
            <person name="Bunk B."/>
            <person name="Jeske O."/>
            <person name="Meyerdierks A."/>
            <person name="Storesund J.E."/>
            <person name="Kallscheuer N."/>
            <person name="Luecker S."/>
            <person name="Lage O.M."/>
            <person name="Pohl T."/>
            <person name="Merkel B.J."/>
            <person name="Hornburger P."/>
            <person name="Mueller R.-W."/>
            <person name="Bruemmer F."/>
            <person name="Labrenz M."/>
            <person name="Spormann A.M."/>
            <person name="Op Den Camp H."/>
            <person name="Overmann J."/>
            <person name="Amann R."/>
            <person name="Jetten M.S.M."/>
            <person name="Mascher T."/>
            <person name="Medema M.H."/>
            <person name="Devos D.P."/>
            <person name="Kaster A.-K."/>
            <person name="Ovreas L."/>
            <person name="Rohde M."/>
            <person name="Galperin M.Y."/>
            <person name="Jogler C."/>
        </authorList>
    </citation>
    <scope>NUCLEOTIDE SEQUENCE [LARGE SCALE GENOMIC DNA]</scope>
    <source>
        <strain evidence="3 4">Mal64</strain>
    </source>
</reference>
<dbReference type="InterPro" id="IPR011010">
    <property type="entry name" value="DNA_brk_join_enz"/>
</dbReference>
<dbReference type="SUPFAM" id="SSF56349">
    <property type="entry name" value="DNA breaking-rejoining enzymes"/>
    <property type="match status" value="1"/>
</dbReference>
<dbReference type="RefSeq" id="WP_146401079.1">
    <property type="nucleotide sequence ID" value="NZ_SJPQ01000003.1"/>
</dbReference>
<dbReference type="GO" id="GO:0015074">
    <property type="term" value="P:DNA integration"/>
    <property type="evidence" value="ECO:0007669"/>
    <property type="project" value="InterPro"/>
</dbReference>
<proteinExistence type="predicted"/>
<dbReference type="OrthoDB" id="279197at2"/>
<dbReference type="GO" id="GO:0006310">
    <property type="term" value="P:DNA recombination"/>
    <property type="evidence" value="ECO:0007669"/>
    <property type="project" value="UniProtKB-KW"/>
</dbReference>
<evidence type="ECO:0000313" key="4">
    <source>
        <dbReference type="Proteomes" id="UP000315440"/>
    </source>
</evidence>
<dbReference type="PROSITE" id="PS51898">
    <property type="entry name" value="TYR_RECOMBINASE"/>
    <property type="match status" value="1"/>
</dbReference>
<evidence type="ECO:0000313" key="3">
    <source>
        <dbReference type="EMBL" id="TWT87175.1"/>
    </source>
</evidence>
<comment type="caution">
    <text evidence="3">The sequence shown here is derived from an EMBL/GenBank/DDBJ whole genome shotgun (WGS) entry which is preliminary data.</text>
</comment>
<dbReference type="GO" id="GO:0003677">
    <property type="term" value="F:DNA binding"/>
    <property type="evidence" value="ECO:0007669"/>
    <property type="project" value="InterPro"/>
</dbReference>
<dbReference type="InterPro" id="IPR013762">
    <property type="entry name" value="Integrase-like_cat_sf"/>
</dbReference>